<feature type="non-terminal residue" evidence="1">
    <location>
        <position position="1"/>
    </location>
</feature>
<name>A0ABQ5B2X2_9ASTR</name>
<dbReference type="Proteomes" id="UP001151760">
    <property type="component" value="Unassembled WGS sequence"/>
</dbReference>
<organism evidence="1 2">
    <name type="scientific">Tanacetum coccineum</name>
    <dbReference type="NCBI Taxonomy" id="301880"/>
    <lineage>
        <taxon>Eukaryota</taxon>
        <taxon>Viridiplantae</taxon>
        <taxon>Streptophyta</taxon>
        <taxon>Embryophyta</taxon>
        <taxon>Tracheophyta</taxon>
        <taxon>Spermatophyta</taxon>
        <taxon>Magnoliopsida</taxon>
        <taxon>eudicotyledons</taxon>
        <taxon>Gunneridae</taxon>
        <taxon>Pentapetalae</taxon>
        <taxon>asterids</taxon>
        <taxon>campanulids</taxon>
        <taxon>Asterales</taxon>
        <taxon>Asteraceae</taxon>
        <taxon>Asteroideae</taxon>
        <taxon>Anthemideae</taxon>
        <taxon>Anthemidinae</taxon>
        <taxon>Tanacetum</taxon>
    </lineage>
</organism>
<gene>
    <name evidence="1" type="ORF">Tco_0843121</name>
</gene>
<accession>A0ABQ5B2X2</accession>
<proteinExistence type="predicted"/>
<sequence length="61" mass="7203">DAKPRLIRWALLLQGFDIEIKDKRGAKNFAADHLSRLENPDLGTFTEEEIAYEFPDKHLWY</sequence>
<keyword evidence="2" id="KW-1185">Reference proteome</keyword>
<dbReference type="EMBL" id="BQNB010012848">
    <property type="protein sequence ID" value="GJT08659.1"/>
    <property type="molecule type" value="Genomic_DNA"/>
</dbReference>
<evidence type="ECO:0000313" key="2">
    <source>
        <dbReference type="Proteomes" id="UP001151760"/>
    </source>
</evidence>
<evidence type="ECO:0008006" key="3">
    <source>
        <dbReference type="Google" id="ProtNLM"/>
    </source>
</evidence>
<protein>
    <recommendedName>
        <fullName evidence="3">Reverse transcriptase domain-containing protein</fullName>
    </recommendedName>
</protein>
<reference evidence="1" key="1">
    <citation type="journal article" date="2022" name="Int. J. Mol. Sci.">
        <title>Draft Genome of Tanacetum Coccineum: Genomic Comparison of Closely Related Tanacetum-Family Plants.</title>
        <authorList>
            <person name="Yamashiro T."/>
            <person name="Shiraishi A."/>
            <person name="Nakayama K."/>
            <person name="Satake H."/>
        </authorList>
    </citation>
    <scope>NUCLEOTIDE SEQUENCE</scope>
</reference>
<comment type="caution">
    <text evidence="1">The sequence shown here is derived from an EMBL/GenBank/DDBJ whole genome shotgun (WGS) entry which is preliminary data.</text>
</comment>
<evidence type="ECO:0000313" key="1">
    <source>
        <dbReference type="EMBL" id="GJT08659.1"/>
    </source>
</evidence>
<reference evidence="1" key="2">
    <citation type="submission" date="2022-01" db="EMBL/GenBank/DDBJ databases">
        <authorList>
            <person name="Yamashiro T."/>
            <person name="Shiraishi A."/>
            <person name="Satake H."/>
            <person name="Nakayama K."/>
        </authorList>
    </citation>
    <scope>NUCLEOTIDE SEQUENCE</scope>
</reference>